<dbReference type="PROSITE" id="PS50157">
    <property type="entry name" value="ZINC_FINGER_C2H2_2"/>
    <property type="match status" value="2"/>
</dbReference>
<evidence type="ECO:0000256" key="4">
    <source>
        <dbReference type="SAM" id="MobiDB-lite"/>
    </source>
</evidence>
<dbReference type="Gene3D" id="3.30.160.60">
    <property type="entry name" value="Classic Zinc Finger"/>
    <property type="match status" value="1"/>
</dbReference>
<feature type="domain" description="C2H2-type" evidence="5">
    <location>
        <begin position="357"/>
        <end position="384"/>
    </location>
</feature>
<dbReference type="InterPro" id="IPR036236">
    <property type="entry name" value="Znf_C2H2_sf"/>
</dbReference>
<dbReference type="EMBL" id="JAPXFL010000008">
    <property type="protein sequence ID" value="KAK9503165.1"/>
    <property type="molecule type" value="Genomic_DNA"/>
</dbReference>
<dbReference type="SMART" id="SM00355">
    <property type="entry name" value="ZnF_C2H2"/>
    <property type="match status" value="2"/>
</dbReference>
<feature type="region of interest" description="Disordered" evidence="4">
    <location>
        <begin position="210"/>
        <end position="253"/>
    </location>
</feature>
<evidence type="ECO:0000256" key="3">
    <source>
        <dbReference type="PROSITE-ProRule" id="PRU00042"/>
    </source>
</evidence>
<accession>A0AAW1CYU2</accession>
<evidence type="ECO:0000313" key="6">
    <source>
        <dbReference type="EMBL" id="KAK9503165.1"/>
    </source>
</evidence>
<dbReference type="Proteomes" id="UP001461498">
    <property type="component" value="Unassembled WGS sequence"/>
</dbReference>
<reference evidence="6 7" key="1">
    <citation type="submission" date="2022-12" db="EMBL/GenBank/DDBJ databases">
        <title>Chromosome-level genome assembly of true bugs.</title>
        <authorList>
            <person name="Ma L."/>
            <person name="Li H."/>
        </authorList>
    </citation>
    <scope>NUCLEOTIDE SEQUENCE [LARGE SCALE GENOMIC DNA]</scope>
    <source>
        <strain evidence="6">Lab_2022b</strain>
    </source>
</reference>
<feature type="region of interest" description="Disordered" evidence="4">
    <location>
        <begin position="164"/>
        <end position="196"/>
    </location>
</feature>
<keyword evidence="7" id="KW-1185">Reference proteome</keyword>
<proteinExistence type="predicted"/>
<dbReference type="GO" id="GO:0005634">
    <property type="term" value="C:nucleus"/>
    <property type="evidence" value="ECO:0007669"/>
    <property type="project" value="UniProtKB-SubCell"/>
</dbReference>
<dbReference type="SUPFAM" id="SSF57667">
    <property type="entry name" value="beta-beta-alpha zinc fingers"/>
    <property type="match status" value="1"/>
</dbReference>
<organism evidence="6 7">
    <name type="scientific">Rhynocoris fuscipes</name>
    <dbReference type="NCBI Taxonomy" id="488301"/>
    <lineage>
        <taxon>Eukaryota</taxon>
        <taxon>Metazoa</taxon>
        <taxon>Ecdysozoa</taxon>
        <taxon>Arthropoda</taxon>
        <taxon>Hexapoda</taxon>
        <taxon>Insecta</taxon>
        <taxon>Pterygota</taxon>
        <taxon>Neoptera</taxon>
        <taxon>Paraneoptera</taxon>
        <taxon>Hemiptera</taxon>
        <taxon>Heteroptera</taxon>
        <taxon>Panheteroptera</taxon>
        <taxon>Cimicomorpha</taxon>
        <taxon>Reduviidae</taxon>
        <taxon>Harpactorinae</taxon>
        <taxon>Harpactorini</taxon>
        <taxon>Rhynocoris</taxon>
    </lineage>
</organism>
<dbReference type="InterPro" id="IPR013087">
    <property type="entry name" value="Znf_C2H2_type"/>
</dbReference>
<keyword evidence="2" id="KW-0539">Nucleus</keyword>
<dbReference type="PANTHER" id="PTHR16516">
    <property type="entry name" value="AGAP007109-PA"/>
    <property type="match status" value="1"/>
</dbReference>
<dbReference type="Pfam" id="PF00096">
    <property type="entry name" value="zf-C2H2"/>
    <property type="match status" value="2"/>
</dbReference>
<comment type="caution">
    <text evidence="6">The sequence shown here is derived from an EMBL/GenBank/DDBJ whole genome shotgun (WGS) entry which is preliminary data.</text>
</comment>
<keyword evidence="3" id="KW-0863">Zinc-finger</keyword>
<comment type="subcellular location">
    <subcellularLocation>
        <location evidence="1">Nucleus</location>
    </subcellularLocation>
</comment>
<protein>
    <recommendedName>
        <fullName evidence="5">C2H2-type domain-containing protein</fullName>
    </recommendedName>
</protein>
<dbReference type="GO" id="GO:0008270">
    <property type="term" value="F:zinc ion binding"/>
    <property type="evidence" value="ECO:0007669"/>
    <property type="project" value="UniProtKB-KW"/>
</dbReference>
<gene>
    <name evidence="6" type="ORF">O3M35_011792</name>
</gene>
<sequence>MRRSVCKISRPNMTMDIRRRCVETSSSFLNTNSSPGTQSPRSDHSPSPPITTVVTTPPTKPPVKRSFDVAFLMAPDDTSKKRHQEELKEQLRLVNPGNILQRYSPTLEKDTNRMVSPNYPESPIGLLMTSKQPIELDVQRGEQFVAKSAFTKVANPVIRIDNPITVSPNTSPAVSPDLSYQGSMSPPSRPRTPPQYYGKPVQYFPTTKPTITTPPYLYQPPVCRDKSRSSPPEEPFPGNFTKTPADDKGTTSKRVYPGDVLPYSGLAMAAAYPFPAAPFTGPAGTQVPALLTAAAANVTAALLPPSLAALTLPAQNICAKCNISFRMTSDLVYHMRSQHKSDHAMTDTRRRRDQDKLRCPVCNESFRERHHLTRHMTAHQDKDGDKVDDDEELTARRRITK</sequence>
<feature type="compositionally biased region" description="Polar residues" evidence="4">
    <location>
        <begin position="164"/>
        <end position="184"/>
    </location>
</feature>
<feature type="region of interest" description="Disordered" evidence="4">
    <location>
        <begin position="27"/>
        <end position="61"/>
    </location>
</feature>
<evidence type="ECO:0000256" key="2">
    <source>
        <dbReference type="ARBA" id="ARBA00023242"/>
    </source>
</evidence>
<dbReference type="PROSITE" id="PS00028">
    <property type="entry name" value="ZINC_FINGER_C2H2_1"/>
    <property type="match status" value="2"/>
</dbReference>
<dbReference type="PANTHER" id="PTHR16516:SF4">
    <property type="entry name" value="C2H2-TYPE DOMAIN-CONTAINING PROTEIN"/>
    <property type="match status" value="1"/>
</dbReference>
<dbReference type="InterPro" id="IPR052296">
    <property type="entry name" value="TR-Histone_Methyltrans"/>
</dbReference>
<feature type="domain" description="C2H2-type" evidence="5">
    <location>
        <begin position="316"/>
        <end position="344"/>
    </location>
</feature>
<evidence type="ECO:0000256" key="1">
    <source>
        <dbReference type="ARBA" id="ARBA00004123"/>
    </source>
</evidence>
<evidence type="ECO:0000313" key="7">
    <source>
        <dbReference type="Proteomes" id="UP001461498"/>
    </source>
</evidence>
<evidence type="ECO:0000259" key="5">
    <source>
        <dbReference type="PROSITE" id="PS50157"/>
    </source>
</evidence>
<feature type="compositionally biased region" description="Polar residues" evidence="4">
    <location>
        <begin position="27"/>
        <end position="40"/>
    </location>
</feature>
<keyword evidence="3" id="KW-0862">Zinc</keyword>
<dbReference type="AlphaFoldDB" id="A0AAW1CYU2"/>
<dbReference type="GO" id="GO:0006355">
    <property type="term" value="P:regulation of DNA-templated transcription"/>
    <property type="evidence" value="ECO:0007669"/>
    <property type="project" value="TreeGrafter"/>
</dbReference>
<feature type="region of interest" description="Disordered" evidence="4">
    <location>
        <begin position="373"/>
        <end position="401"/>
    </location>
</feature>
<name>A0AAW1CYU2_9HEMI</name>
<keyword evidence="3" id="KW-0479">Metal-binding</keyword>